<reference evidence="1 2" key="1">
    <citation type="submission" date="2013-10" db="EMBL/GenBank/DDBJ databases">
        <authorList>
            <person name="Wang G."/>
            <person name="Zhuang W."/>
        </authorList>
    </citation>
    <scope>NUCLEOTIDE SEQUENCE [LARGE SCALE GENOMIC DNA]</scope>
    <source>
        <strain evidence="1 2">DSM 20118</strain>
    </source>
</reference>
<accession>A0A0A0BDN2</accession>
<sequence>MLLGTVVLDRLGHLERVDERVPETVHLLDVEPVVGVGAQQLDEVTEVDRRERASSIRHGRLR</sequence>
<dbReference type="STRING" id="1408250.Q760_04085"/>
<name>A0A0A0BDN2_9CELL</name>
<dbReference type="Proteomes" id="UP000029833">
    <property type="component" value="Unassembled WGS sequence"/>
</dbReference>
<evidence type="ECO:0000313" key="2">
    <source>
        <dbReference type="Proteomes" id="UP000029833"/>
    </source>
</evidence>
<dbReference type="EMBL" id="AXNT01000014">
    <property type="protein sequence ID" value="KGM03421.1"/>
    <property type="molecule type" value="Genomic_DNA"/>
</dbReference>
<gene>
    <name evidence="1" type="ORF">Q760_04085</name>
</gene>
<comment type="caution">
    <text evidence="1">The sequence shown here is derived from an EMBL/GenBank/DDBJ whole genome shotgun (WGS) entry which is preliminary data.</text>
</comment>
<keyword evidence="2" id="KW-1185">Reference proteome</keyword>
<protein>
    <submittedName>
        <fullName evidence="1">Uncharacterized protein</fullName>
    </submittedName>
</protein>
<proteinExistence type="predicted"/>
<organism evidence="1 2">
    <name type="scientific">Cellulomonas cellasea DSM 20118</name>
    <dbReference type="NCBI Taxonomy" id="1408250"/>
    <lineage>
        <taxon>Bacteria</taxon>
        <taxon>Bacillati</taxon>
        <taxon>Actinomycetota</taxon>
        <taxon>Actinomycetes</taxon>
        <taxon>Micrococcales</taxon>
        <taxon>Cellulomonadaceae</taxon>
        <taxon>Cellulomonas</taxon>
    </lineage>
</organism>
<evidence type="ECO:0000313" key="1">
    <source>
        <dbReference type="EMBL" id="KGM03421.1"/>
    </source>
</evidence>
<dbReference type="AlphaFoldDB" id="A0A0A0BDN2"/>